<keyword evidence="3" id="KW-1185">Reference proteome</keyword>
<dbReference type="InterPro" id="IPR050996">
    <property type="entry name" value="Docking_Protein_DOK"/>
</dbReference>
<dbReference type="EMBL" id="WHWB01033783">
    <property type="protein sequence ID" value="KAJ7417132.1"/>
    <property type="molecule type" value="Genomic_DNA"/>
</dbReference>
<evidence type="ECO:0000259" key="1">
    <source>
        <dbReference type="PROSITE" id="PS51064"/>
    </source>
</evidence>
<dbReference type="InterPro" id="IPR037816">
    <property type="entry name" value="DOK4/5/6_PH"/>
</dbReference>
<comment type="caution">
    <text evidence="2">The sequence shown here is derived from an EMBL/GenBank/DDBJ whole genome shotgun (WGS) entry which is preliminary data.</text>
</comment>
<evidence type="ECO:0000313" key="3">
    <source>
        <dbReference type="Proteomes" id="UP001145742"/>
    </source>
</evidence>
<feature type="domain" description="IRS-type PTB" evidence="1">
    <location>
        <begin position="176"/>
        <end position="281"/>
    </location>
</feature>
<dbReference type="Pfam" id="PF02174">
    <property type="entry name" value="IRS"/>
    <property type="match status" value="1"/>
</dbReference>
<sequence length="485" mass="53907">MFKEPNRILSSSLAFFKLSLAREGFCSPEQQLIYEFNFYVNIGDSQATEDAKFTLLCFQIYQRCWLVFKKASSKGPKRLEKFSDERAAYFRCYHKITELNNVKNILRMPKSTKKHAVGIYFSDDTSKTFACESDFLGIYTELEADEWCKVLQMECLGTRINDISLGEPDLLASGVEREQSERFNVYLMPSPNLDVHGECTLQITFENICLWDIQNPRVKLVSWPLSALRRYGRDPSWFTFEAGRMCDTGEGLFIFQTRDGEAIYQKVHSAALAIAEQHERLLQSVKNSMLQMKLSERAVSLSAMVPLPRSAYWHHITRQHSTGQLYGLQGLCPGATGVARCQCLPWDASLGLGMGMPALGNGNASFGLGTECQPCPGNRNASLGERECQPFPGNGNASLGEQECRPCPGNGNASLGLGMGIPVSDRNGNANLALKMGMPALAWEWECQPWPGNGNASLGEWESQPWLGMGMEMGATPSRVSAQCS</sequence>
<dbReference type="PROSITE" id="PS51064">
    <property type="entry name" value="IRS_PTB"/>
    <property type="match status" value="1"/>
</dbReference>
<name>A0ABQ9DF09_9PASS</name>
<dbReference type="PANTHER" id="PTHR21258:SF45">
    <property type="entry name" value="DOCKING PROTEIN 5"/>
    <property type="match status" value="1"/>
</dbReference>
<reference evidence="2" key="1">
    <citation type="submission" date="2019-10" db="EMBL/GenBank/DDBJ databases">
        <authorList>
            <person name="Soares A.E.R."/>
            <person name="Aleixo A."/>
            <person name="Schneider P."/>
            <person name="Miyaki C.Y."/>
            <person name="Schneider M.P."/>
            <person name="Mello C."/>
            <person name="Vasconcelos A.T.R."/>
        </authorList>
    </citation>
    <scope>NUCLEOTIDE SEQUENCE</scope>
    <source>
        <tissue evidence="2">Muscle</tissue>
    </source>
</reference>
<organism evidence="2 3">
    <name type="scientific">Willisornis vidua</name>
    <name type="common">Xingu scale-backed antbird</name>
    <dbReference type="NCBI Taxonomy" id="1566151"/>
    <lineage>
        <taxon>Eukaryota</taxon>
        <taxon>Metazoa</taxon>
        <taxon>Chordata</taxon>
        <taxon>Craniata</taxon>
        <taxon>Vertebrata</taxon>
        <taxon>Euteleostomi</taxon>
        <taxon>Archelosauria</taxon>
        <taxon>Archosauria</taxon>
        <taxon>Dinosauria</taxon>
        <taxon>Saurischia</taxon>
        <taxon>Theropoda</taxon>
        <taxon>Coelurosauria</taxon>
        <taxon>Aves</taxon>
        <taxon>Neognathae</taxon>
        <taxon>Neoaves</taxon>
        <taxon>Telluraves</taxon>
        <taxon>Australaves</taxon>
        <taxon>Passeriformes</taxon>
        <taxon>Thamnophilidae</taxon>
        <taxon>Willisornis</taxon>
    </lineage>
</organism>
<dbReference type="SMART" id="SM00310">
    <property type="entry name" value="PTBI"/>
    <property type="match status" value="1"/>
</dbReference>
<dbReference type="InterPro" id="IPR002404">
    <property type="entry name" value="IRS_PTB"/>
</dbReference>
<dbReference type="CDD" id="cd13164">
    <property type="entry name" value="PTB_DOK4_DOK5_DOK6"/>
    <property type="match status" value="1"/>
</dbReference>
<dbReference type="Proteomes" id="UP001145742">
    <property type="component" value="Unassembled WGS sequence"/>
</dbReference>
<dbReference type="SMART" id="SM01244">
    <property type="entry name" value="IRS"/>
    <property type="match status" value="1"/>
</dbReference>
<dbReference type="PANTHER" id="PTHR21258">
    <property type="entry name" value="DOCKING PROTEIN RELATED"/>
    <property type="match status" value="1"/>
</dbReference>
<dbReference type="CDD" id="cd14678">
    <property type="entry name" value="PH_DOK4_DOK5_DOK6"/>
    <property type="match status" value="1"/>
</dbReference>
<evidence type="ECO:0000313" key="2">
    <source>
        <dbReference type="EMBL" id="KAJ7417132.1"/>
    </source>
</evidence>
<dbReference type="SUPFAM" id="SSF50729">
    <property type="entry name" value="PH domain-like"/>
    <property type="match status" value="2"/>
</dbReference>
<gene>
    <name evidence="2" type="ORF">WISP_66482</name>
</gene>
<dbReference type="InterPro" id="IPR011993">
    <property type="entry name" value="PH-like_dom_sf"/>
</dbReference>
<protein>
    <recommendedName>
        <fullName evidence="1">IRS-type PTB domain-containing protein</fullName>
    </recommendedName>
</protein>
<accession>A0ABQ9DF09</accession>
<proteinExistence type="predicted"/>
<dbReference type="Gene3D" id="2.30.29.30">
    <property type="entry name" value="Pleckstrin-homology domain (PH domain)/Phosphotyrosine-binding domain (PTB)"/>
    <property type="match status" value="2"/>
</dbReference>